<dbReference type="EMBL" id="CP012643">
    <property type="protein sequence ID" value="ALI98102.1"/>
    <property type="molecule type" value="Genomic_DNA"/>
</dbReference>
<sequence length="287" mass="32678">MGELSLLSNNIELVLQHREEIKAYAPYAFSRLTIKNPRRLGGQWYEQNMFMGAYVEVWHQYLQKSPEPAILPLYIGSGMFGTIYKFLGLSLADKTLVKNVPVGKLHTSCMRNPMWAFIQANPTRGLGVSLSQVVEEIRAGKPLEERESYRLLNLREEFYRSVSAISGIRSEGEHDLAYSLEQGVNYQLMIQVHAVILLELSEREKQGLVFGGSAVELNDMVTEARKDLAAIAMEAGFSHHRVMDARTNWARVRFTRQISSLDEVLEGDSITSMCGMLYAMRKRIRRL</sequence>
<dbReference type="PATRIC" id="fig|512763.3.peg.623"/>
<dbReference type="Proteomes" id="UP000061382">
    <property type="component" value="Chromosome"/>
</dbReference>
<protein>
    <submittedName>
        <fullName evidence="1">Uncharacterized protein</fullName>
    </submittedName>
</protein>
<reference evidence="1 2" key="1">
    <citation type="submission" date="2015-08" db="EMBL/GenBank/DDBJ databases">
        <title>Complete genome sequence of Rufibacter tibetensis strain 1351t, a radiation-resistant bacterium from tibet plateau.</title>
        <authorList>
            <person name="Dai J."/>
        </authorList>
    </citation>
    <scope>NUCLEOTIDE SEQUENCE [LARGE SCALE GENOMIC DNA]</scope>
    <source>
        <strain evidence="1 2">1351</strain>
    </source>
</reference>
<evidence type="ECO:0000313" key="2">
    <source>
        <dbReference type="Proteomes" id="UP000061382"/>
    </source>
</evidence>
<proteinExistence type="predicted"/>
<accession>A0A0P0CUQ8</accession>
<dbReference type="KEGG" id="rti:DC20_02800"/>
<dbReference type="AlphaFoldDB" id="A0A0P0CUQ8"/>
<gene>
    <name evidence="1" type="ORF">DC20_02800</name>
</gene>
<dbReference type="RefSeq" id="WP_062542436.1">
    <property type="nucleotide sequence ID" value="NZ_CP012643.1"/>
</dbReference>
<keyword evidence="2" id="KW-1185">Reference proteome</keyword>
<name>A0A0P0CUQ8_9BACT</name>
<organism evidence="1 2">
    <name type="scientific">Rufibacter tibetensis</name>
    <dbReference type="NCBI Taxonomy" id="512763"/>
    <lineage>
        <taxon>Bacteria</taxon>
        <taxon>Pseudomonadati</taxon>
        <taxon>Bacteroidota</taxon>
        <taxon>Cytophagia</taxon>
        <taxon>Cytophagales</taxon>
        <taxon>Hymenobacteraceae</taxon>
        <taxon>Rufibacter</taxon>
    </lineage>
</organism>
<evidence type="ECO:0000313" key="1">
    <source>
        <dbReference type="EMBL" id="ALI98102.1"/>
    </source>
</evidence>